<dbReference type="Proteomes" id="UP001396334">
    <property type="component" value="Unassembled WGS sequence"/>
</dbReference>
<evidence type="ECO:0000313" key="2">
    <source>
        <dbReference type="EMBL" id="KAK9028966.1"/>
    </source>
</evidence>
<evidence type="ECO:0000313" key="3">
    <source>
        <dbReference type="Proteomes" id="UP001396334"/>
    </source>
</evidence>
<feature type="region of interest" description="Disordered" evidence="1">
    <location>
        <begin position="1"/>
        <end position="20"/>
    </location>
</feature>
<evidence type="ECO:0000256" key="1">
    <source>
        <dbReference type="SAM" id="MobiDB-lite"/>
    </source>
</evidence>
<proteinExistence type="predicted"/>
<reference evidence="2 3" key="1">
    <citation type="journal article" date="2024" name="G3 (Bethesda)">
        <title>Genome assembly of Hibiscus sabdariffa L. provides insights into metabolisms of medicinal natural products.</title>
        <authorList>
            <person name="Kim T."/>
        </authorList>
    </citation>
    <scope>NUCLEOTIDE SEQUENCE [LARGE SCALE GENOMIC DNA]</scope>
    <source>
        <strain evidence="2">TK-2024</strain>
        <tissue evidence="2">Old leaves</tissue>
    </source>
</reference>
<dbReference type="EMBL" id="JBBPBN010000011">
    <property type="protein sequence ID" value="KAK9028966.1"/>
    <property type="molecule type" value="Genomic_DNA"/>
</dbReference>
<protein>
    <submittedName>
        <fullName evidence="2">Uncharacterized protein</fullName>
    </submittedName>
</protein>
<gene>
    <name evidence="2" type="ORF">V6N11_026098</name>
</gene>
<accession>A0ABR2SUN5</accession>
<organism evidence="2 3">
    <name type="scientific">Hibiscus sabdariffa</name>
    <name type="common">roselle</name>
    <dbReference type="NCBI Taxonomy" id="183260"/>
    <lineage>
        <taxon>Eukaryota</taxon>
        <taxon>Viridiplantae</taxon>
        <taxon>Streptophyta</taxon>
        <taxon>Embryophyta</taxon>
        <taxon>Tracheophyta</taxon>
        <taxon>Spermatophyta</taxon>
        <taxon>Magnoliopsida</taxon>
        <taxon>eudicotyledons</taxon>
        <taxon>Gunneridae</taxon>
        <taxon>Pentapetalae</taxon>
        <taxon>rosids</taxon>
        <taxon>malvids</taxon>
        <taxon>Malvales</taxon>
        <taxon>Malvaceae</taxon>
        <taxon>Malvoideae</taxon>
        <taxon>Hibiscus</taxon>
    </lineage>
</organism>
<name>A0ABR2SUN5_9ROSI</name>
<comment type="caution">
    <text evidence="2">The sequence shown here is derived from an EMBL/GenBank/DDBJ whole genome shotgun (WGS) entry which is preliminary data.</text>
</comment>
<keyword evidence="3" id="KW-1185">Reference proteome</keyword>
<sequence>MNQQQLGEEEMMGVNSGPETWADVVSKNRLSRESREEYRDQVSGFEPIEDRPNPIIIDAPLTHMDTNHKVSVLDLEEDVDRSGLVPSWAESFDKLNTIHPYLHDPDITPFSNDETENSEHLNCSLLEVSKKVVEFSMLFAARVNEGISRIVVKIIRISLGIALKLKKTKMVLRHWNVHSCGNFVRQIVELE</sequence>